<dbReference type="GO" id="GO:0008270">
    <property type="term" value="F:zinc ion binding"/>
    <property type="evidence" value="ECO:0007669"/>
    <property type="project" value="UniProtKB-KW"/>
</dbReference>
<evidence type="ECO:0000256" key="12">
    <source>
        <dbReference type="NCBIfam" id="TIGR00416"/>
    </source>
</evidence>
<proteinExistence type="inferred from homology"/>
<evidence type="ECO:0000256" key="9">
    <source>
        <dbReference type="ARBA" id="ARBA00023125"/>
    </source>
</evidence>
<dbReference type="KEGG" id="dpn:BCB69_02925"/>
<dbReference type="FunFam" id="3.40.50.300:FF:000050">
    <property type="entry name" value="DNA repair protein RadA"/>
    <property type="match status" value="1"/>
</dbReference>
<dbReference type="Proteomes" id="UP000266262">
    <property type="component" value="Unassembled WGS sequence"/>
</dbReference>
<dbReference type="CDD" id="cd01121">
    <property type="entry name" value="RadA_SMS_N"/>
    <property type="match status" value="1"/>
</dbReference>
<dbReference type="NCBIfam" id="TIGR00416">
    <property type="entry name" value="sms"/>
    <property type="match status" value="1"/>
</dbReference>
<reference evidence="17" key="2">
    <citation type="submission" date="2016-08" db="EMBL/GenBank/DDBJ databases">
        <authorList>
            <person name="Holder M.E."/>
            <person name="Ajami N.J."/>
            <person name="Petrosino J.F."/>
        </authorList>
    </citation>
    <scope>NUCLEOTIDE SEQUENCE [LARGE SCALE GENOMIC DNA]</scope>
    <source>
        <strain evidence="17">F0677</strain>
    </source>
</reference>
<feature type="short sequence motif" description="RadA KNRFG motif" evidence="11">
    <location>
        <begin position="256"/>
        <end position="260"/>
    </location>
</feature>
<evidence type="ECO:0000256" key="13">
    <source>
        <dbReference type="RuleBase" id="RU003555"/>
    </source>
</evidence>
<keyword evidence="5" id="KW-0378">Hydrolase</keyword>
<dbReference type="PRINTS" id="PR01874">
    <property type="entry name" value="DNAREPAIRADA"/>
</dbReference>
<organism evidence="15 17">
    <name type="scientific">Dialister pneumosintes</name>
    <dbReference type="NCBI Taxonomy" id="39950"/>
    <lineage>
        <taxon>Bacteria</taxon>
        <taxon>Bacillati</taxon>
        <taxon>Bacillota</taxon>
        <taxon>Negativicutes</taxon>
        <taxon>Veillonellales</taxon>
        <taxon>Veillonellaceae</taxon>
        <taxon>Dialister</taxon>
    </lineage>
</organism>
<comment type="function">
    <text evidence="13">DNA-dependent ATPase involved in processing of recombination intermediates, plays a role in repairing DNA breaks. Stimulates the branch migration of RecA-mediated strand transfer reactions, allowing the 3' invading strand to extend heteroduplex DNA faster. Binds ssDNA in the presence of ADP but not other nucleotides, has ATPase activity that is stimulated by ssDNA and various branched DNA structures, but inhibited by SSB. Does not have RecA's homology-searching function.</text>
</comment>
<evidence type="ECO:0000256" key="5">
    <source>
        <dbReference type="ARBA" id="ARBA00022801"/>
    </source>
</evidence>
<dbReference type="EMBL" id="QWKU01000001">
    <property type="protein sequence ID" value="RID94016.1"/>
    <property type="molecule type" value="Genomic_DNA"/>
</dbReference>
<dbReference type="SUPFAM" id="SSF52540">
    <property type="entry name" value="P-loop containing nucleoside triphosphate hydrolases"/>
    <property type="match status" value="1"/>
</dbReference>
<keyword evidence="2 11" id="KW-0547">Nucleotide-binding</keyword>
<dbReference type="Gene3D" id="3.30.230.10">
    <property type="match status" value="1"/>
</dbReference>
<evidence type="ECO:0000256" key="2">
    <source>
        <dbReference type="ARBA" id="ARBA00022741"/>
    </source>
</evidence>
<dbReference type="InterPro" id="IPR020568">
    <property type="entry name" value="Ribosomal_Su5_D2-typ_SF"/>
</dbReference>
<evidence type="ECO:0000256" key="6">
    <source>
        <dbReference type="ARBA" id="ARBA00022833"/>
    </source>
</evidence>
<feature type="binding site" evidence="11">
    <location>
        <begin position="99"/>
        <end position="106"/>
    </location>
    <ligand>
        <name>ATP</name>
        <dbReference type="ChEBI" id="CHEBI:30616"/>
    </ligand>
</feature>
<dbReference type="GO" id="GO:0016787">
    <property type="term" value="F:hydrolase activity"/>
    <property type="evidence" value="ECO:0007669"/>
    <property type="project" value="UniProtKB-KW"/>
</dbReference>
<dbReference type="InterPro" id="IPR041166">
    <property type="entry name" value="Rubredoxin_2"/>
</dbReference>
<dbReference type="InterPro" id="IPR003593">
    <property type="entry name" value="AAA+_ATPase"/>
</dbReference>
<dbReference type="EMBL" id="CP017037">
    <property type="protein sequence ID" value="AOH39015.1"/>
    <property type="molecule type" value="Genomic_DNA"/>
</dbReference>
<evidence type="ECO:0000256" key="11">
    <source>
        <dbReference type="HAMAP-Rule" id="MF_01498"/>
    </source>
</evidence>
<dbReference type="InterPro" id="IPR027417">
    <property type="entry name" value="P-loop_NTPase"/>
</dbReference>
<gene>
    <name evidence="11 16" type="primary">radA</name>
    <name evidence="15" type="ORF">BCB69_02925</name>
    <name evidence="16" type="ORF">DX915_00270</name>
</gene>
<comment type="similarity">
    <text evidence="11 13">Belongs to the RecA family. RadA subfamily.</text>
</comment>
<name>A0A1B3WDI6_9FIRM</name>
<dbReference type="OrthoDB" id="9803906at2"/>
<dbReference type="Gene3D" id="3.40.50.300">
    <property type="entry name" value="P-loop containing nucleotide triphosphate hydrolases"/>
    <property type="match status" value="1"/>
</dbReference>
<evidence type="ECO:0000313" key="16">
    <source>
        <dbReference type="EMBL" id="RID94016.1"/>
    </source>
</evidence>
<keyword evidence="4 13" id="KW-0863">Zinc-finger</keyword>
<keyword evidence="1 11" id="KW-0479">Metal-binding</keyword>
<dbReference type="STRING" id="39950.BCB69_02925"/>
<keyword evidence="9 11" id="KW-0238">DNA-binding</keyword>
<dbReference type="GO" id="GO:0140664">
    <property type="term" value="F:ATP-dependent DNA damage sensor activity"/>
    <property type="evidence" value="ECO:0007669"/>
    <property type="project" value="InterPro"/>
</dbReference>
<protein>
    <recommendedName>
        <fullName evidence="11 12">DNA repair protein RadA</fullName>
    </recommendedName>
</protein>
<evidence type="ECO:0000256" key="8">
    <source>
        <dbReference type="ARBA" id="ARBA00023016"/>
    </source>
</evidence>
<dbReference type="GO" id="GO:0005524">
    <property type="term" value="F:ATP binding"/>
    <property type="evidence" value="ECO:0007669"/>
    <property type="project" value="UniProtKB-UniRule"/>
</dbReference>
<reference evidence="15" key="1">
    <citation type="submission" date="2016-08" db="EMBL/GenBank/DDBJ databases">
        <authorList>
            <person name="Seilhamer J.J."/>
        </authorList>
    </citation>
    <scope>NUCLEOTIDE SEQUENCE [LARGE SCALE GENOMIC DNA]</scope>
    <source>
        <strain evidence="15">F0677</strain>
    </source>
</reference>
<feature type="region of interest" description="Lon-protease-like" evidence="11">
    <location>
        <begin position="355"/>
        <end position="468"/>
    </location>
</feature>
<dbReference type="Pfam" id="PF13481">
    <property type="entry name" value="AAA_25"/>
    <property type="match status" value="1"/>
</dbReference>
<keyword evidence="3 11" id="KW-0227">DNA damage</keyword>
<keyword evidence="6 13" id="KW-0862">Zinc</keyword>
<keyword evidence="18" id="KW-1185">Reference proteome</keyword>
<comment type="function">
    <text evidence="11">Plays a role in repairing double-strand DNA breaks, probably involving stabilizing or processing branched DNA or blocked replication forks.</text>
</comment>
<evidence type="ECO:0000256" key="3">
    <source>
        <dbReference type="ARBA" id="ARBA00022763"/>
    </source>
</evidence>
<evidence type="ECO:0000256" key="4">
    <source>
        <dbReference type="ARBA" id="ARBA00022771"/>
    </source>
</evidence>
<dbReference type="GO" id="GO:0000725">
    <property type="term" value="P:recombinational repair"/>
    <property type="evidence" value="ECO:0007669"/>
    <property type="project" value="UniProtKB-UniRule"/>
</dbReference>
<dbReference type="SUPFAM" id="SSF54211">
    <property type="entry name" value="Ribosomal protein S5 domain 2-like"/>
    <property type="match status" value="1"/>
</dbReference>
<dbReference type="InterPro" id="IPR014721">
    <property type="entry name" value="Ribsml_uS5_D2-typ_fold_subgr"/>
</dbReference>
<dbReference type="AlphaFoldDB" id="A0A1B3WDI6"/>
<keyword evidence="8 11" id="KW-0346">Stress response</keyword>
<evidence type="ECO:0000313" key="18">
    <source>
        <dbReference type="Proteomes" id="UP000266262"/>
    </source>
</evidence>
<evidence type="ECO:0000313" key="15">
    <source>
        <dbReference type="EMBL" id="AOH39015.1"/>
    </source>
</evidence>
<dbReference type="PANTHER" id="PTHR32472:SF10">
    <property type="entry name" value="DNA REPAIR PROTEIN RADA-LIKE PROTEIN"/>
    <property type="match status" value="1"/>
</dbReference>
<evidence type="ECO:0000256" key="1">
    <source>
        <dbReference type="ARBA" id="ARBA00022723"/>
    </source>
</evidence>
<sequence>MCAKKQMVKFMCNECGAESLQWLGRCPLCGEWNTMEEIKASKSEYPASVLLSTGTKVKKAVKLSDIEVAGEKRFPTQITEIDRTLGGGIVPGSVILFGGEPGIGKSTLILQICNALALQNIVVLYCSGEESEQQLKIRAERLCVDMQPYFVLSENNLETVIEIISKIKPKFVVIDSIQTVYSVNNDSPMGSPNQIKAVTAILNQLAKTHNITFLIVGHVTKEGNLAGPRMLEHMVDVVLYLEGDRSYQFRVLRTVKNRFGSTAETGLLVMEEKGLREITNPSEYLVRKKEEPVAGSVITPCMEGQRAIMVEIQALSVHSVLNIPRRISVGYDYNRMIVLLAVLEKRTKLPFSTKDVYVNVASGFRVQETAADLATAMAIVSSQWDISIPSHIIALGEISLTGEILPVSHITTRIKEAIKMGNTTFICPLGNKMEIENFFTHSKNHLIKTIFVDKLSEVVQLMEGLRSK</sequence>
<evidence type="ECO:0000313" key="17">
    <source>
        <dbReference type="Proteomes" id="UP000094757"/>
    </source>
</evidence>
<dbReference type="PROSITE" id="PS50162">
    <property type="entry name" value="RECA_2"/>
    <property type="match status" value="1"/>
</dbReference>
<reference evidence="16 18" key="3">
    <citation type="submission" date="2018-08" db="EMBL/GenBank/DDBJ databases">
        <title>Draft genome sequence of Dialister pneumosintes KCOM 1685.</title>
        <authorList>
            <person name="Kook J.-K."/>
            <person name="Park S.-N."/>
            <person name="Lim Y.K."/>
        </authorList>
    </citation>
    <scope>NUCLEOTIDE SEQUENCE [LARGE SCALE GENOMIC DNA]</scope>
    <source>
        <strain evidence="16 18">KCOM 1685</strain>
    </source>
</reference>
<evidence type="ECO:0000256" key="7">
    <source>
        <dbReference type="ARBA" id="ARBA00022840"/>
    </source>
</evidence>
<dbReference type="PANTHER" id="PTHR32472">
    <property type="entry name" value="DNA REPAIR PROTEIN RADA"/>
    <property type="match status" value="1"/>
</dbReference>
<dbReference type="InterPro" id="IPR020588">
    <property type="entry name" value="RecA_ATP-bd"/>
</dbReference>
<dbReference type="SMART" id="SM00382">
    <property type="entry name" value="AAA"/>
    <property type="match status" value="1"/>
</dbReference>
<dbReference type="HAMAP" id="MF_01498">
    <property type="entry name" value="RadA_bact"/>
    <property type="match status" value="1"/>
</dbReference>
<dbReference type="RefSeq" id="WP_069176967.1">
    <property type="nucleotide sequence ID" value="NZ_CP017037.1"/>
</dbReference>
<dbReference type="InterPro" id="IPR004504">
    <property type="entry name" value="DNA_repair_RadA"/>
</dbReference>
<dbReference type="Pfam" id="PF18073">
    <property type="entry name" value="Zn_ribbon_LapB"/>
    <property type="match status" value="1"/>
</dbReference>
<dbReference type="GO" id="GO:0005829">
    <property type="term" value="C:cytosol"/>
    <property type="evidence" value="ECO:0007669"/>
    <property type="project" value="TreeGrafter"/>
</dbReference>
<accession>A0A1B3WDI6</accession>
<evidence type="ECO:0000259" key="14">
    <source>
        <dbReference type="PROSITE" id="PS50162"/>
    </source>
</evidence>
<dbReference type="Proteomes" id="UP000094757">
    <property type="component" value="Chromosome"/>
</dbReference>
<comment type="domain">
    <text evidence="11">The middle region has homology to RecA with ATPase motifs including the RadA KNRFG motif, while the C-terminus is homologous to Lon protease.</text>
</comment>
<dbReference type="GO" id="GO:0003684">
    <property type="term" value="F:damaged DNA binding"/>
    <property type="evidence" value="ECO:0007669"/>
    <property type="project" value="InterPro"/>
</dbReference>
<dbReference type="Pfam" id="PF13541">
    <property type="entry name" value="ChlI"/>
    <property type="match status" value="1"/>
</dbReference>
<feature type="domain" description="RecA family profile 1" evidence="14">
    <location>
        <begin position="70"/>
        <end position="219"/>
    </location>
</feature>
<keyword evidence="7 11" id="KW-0067">ATP-binding</keyword>
<evidence type="ECO:0000256" key="10">
    <source>
        <dbReference type="ARBA" id="ARBA00023204"/>
    </source>
</evidence>
<keyword evidence="10 11" id="KW-0234">DNA repair</keyword>